<gene>
    <name evidence="10" type="ORF">J437_LFUL002254</name>
</gene>
<reference evidence="10" key="2">
    <citation type="submission" date="2017-10" db="EMBL/GenBank/DDBJ databases">
        <title>Ladona fulva Genome sequencing and assembly.</title>
        <authorList>
            <person name="Murali S."/>
            <person name="Richards S."/>
            <person name="Bandaranaike D."/>
            <person name="Bellair M."/>
            <person name="Blankenburg K."/>
            <person name="Chao H."/>
            <person name="Dinh H."/>
            <person name="Doddapaneni H."/>
            <person name="Dugan-Rocha S."/>
            <person name="Elkadiri S."/>
            <person name="Gnanaolivu R."/>
            <person name="Hernandez B."/>
            <person name="Skinner E."/>
            <person name="Javaid M."/>
            <person name="Lee S."/>
            <person name="Li M."/>
            <person name="Ming W."/>
            <person name="Munidasa M."/>
            <person name="Muniz J."/>
            <person name="Nguyen L."/>
            <person name="Hughes D."/>
            <person name="Osuji N."/>
            <person name="Pu L.-L."/>
            <person name="Puazo M."/>
            <person name="Qu C."/>
            <person name="Quiroz J."/>
            <person name="Raj R."/>
            <person name="Weissenberger G."/>
            <person name="Xin Y."/>
            <person name="Zou X."/>
            <person name="Han Y."/>
            <person name="Worley K."/>
            <person name="Muzny D."/>
            <person name="Gibbs R."/>
        </authorList>
    </citation>
    <scope>NUCLEOTIDE SEQUENCE</scope>
    <source>
        <strain evidence="10">Sampled in the wild</strain>
    </source>
</reference>
<keyword evidence="8 9" id="KW-0472">Membrane</keyword>
<accession>A0A8K0NX26</accession>
<dbReference type="Proteomes" id="UP000792457">
    <property type="component" value="Unassembled WGS sequence"/>
</dbReference>
<dbReference type="PANTHER" id="PTHR21397:SF4">
    <property type="entry name" value="ER MEMBRANE PROTEIN COMPLEX SUBUNIT 10"/>
    <property type="match status" value="1"/>
</dbReference>
<dbReference type="PANTHER" id="PTHR21397">
    <property type="entry name" value="CHROMATIN COMPLEXES SUBUNIT BAP18-RELATED"/>
    <property type="match status" value="1"/>
</dbReference>
<evidence type="ECO:0000256" key="2">
    <source>
        <dbReference type="ARBA" id="ARBA00007695"/>
    </source>
</evidence>
<evidence type="ECO:0000256" key="3">
    <source>
        <dbReference type="ARBA" id="ARBA00020105"/>
    </source>
</evidence>
<evidence type="ECO:0000256" key="5">
    <source>
        <dbReference type="ARBA" id="ARBA00022729"/>
    </source>
</evidence>
<dbReference type="EMBL" id="KZ308212">
    <property type="protein sequence ID" value="KAG8224808.1"/>
    <property type="molecule type" value="Genomic_DNA"/>
</dbReference>
<organism evidence="10 11">
    <name type="scientific">Ladona fulva</name>
    <name type="common">Scarce chaser dragonfly</name>
    <name type="synonym">Libellula fulva</name>
    <dbReference type="NCBI Taxonomy" id="123851"/>
    <lineage>
        <taxon>Eukaryota</taxon>
        <taxon>Metazoa</taxon>
        <taxon>Ecdysozoa</taxon>
        <taxon>Arthropoda</taxon>
        <taxon>Hexapoda</taxon>
        <taxon>Insecta</taxon>
        <taxon>Pterygota</taxon>
        <taxon>Palaeoptera</taxon>
        <taxon>Odonata</taxon>
        <taxon>Epiprocta</taxon>
        <taxon>Anisoptera</taxon>
        <taxon>Libelluloidea</taxon>
        <taxon>Libellulidae</taxon>
        <taxon>Ladona</taxon>
    </lineage>
</organism>
<keyword evidence="7 9" id="KW-1133">Transmembrane helix</keyword>
<dbReference type="Pfam" id="PF21203">
    <property type="entry name" value="ECM10"/>
    <property type="match status" value="1"/>
</dbReference>
<proteinExistence type="inferred from homology"/>
<sequence>MRVVISIILLSTISFVNFIYCIEVEYDGQMTVKLEHALSNDADPEFSDRGTIDVLSIRNAAVVMKQNTLTDTEAQQLKTLSEEDGWYLLKAIINNGDERRANLRTFVKACSLYESRLSDTLTITLDHTGWPVGISMLAYPTQCDGRIVYPSDLVNFNTTLFIRHMEQGPIPDTATYIQKIEREKEARERGETKDNRSFLAKYWMYIVPVVIFVLLTGAVNPEGNPGGGR</sequence>
<keyword evidence="6" id="KW-0256">Endoplasmic reticulum</keyword>
<comment type="subcellular location">
    <subcellularLocation>
        <location evidence="1">Endoplasmic reticulum membrane</location>
        <topology evidence="1">Single-pass type I membrane protein</topology>
    </subcellularLocation>
</comment>
<evidence type="ECO:0000256" key="4">
    <source>
        <dbReference type="ARBA" id="ARBA00022692"/>
    </source>
</evidence>
<evidence type="ECO:0000256" key="9">
    <source>
        <dbReference type="SAM" id="Phobius"/>
    </source>
</evidence>
<dbReference type="GO" id="GO:0072546">
    <property type="term" value="C:EMC complex"/>
    <property type="evidence" value="ECO:0007669"/>
    <property type="project" value="TreeGrafter"/>
</dbReference>
<comment type="similarity">
    <text evidence="2">Belongs to the EMC10 family.</text>
</comment>
<protein>
    <recommendedName>
        <fullName evidence="3">ER membrane protein complex subunit 10</fullName>
    </recommendedName>
</protein>
<keyword evidence="11" id="KW-1185">Reference proteome</keyword>
<keyword evidence="4 9" id="KW-0812">Transmembrane</keyword>
<evidence type="ECO:0000256" key="7">
    <source>
        <dbReference type="ARBA" id="ARBA00022989"/>
    </source>
</evidence>
<evidence type="ECO:0000313" key="11">
    <source>
        <dbReference type="Proteomes" id="UP000792457"/>
    </source>
</evidence>
<name>A0A8K0NX26_LADFU</name>
<evidence type="ECO:0000256" key="8">
    <source>
        <dbReference type="ARBA" id="ARBA00023136"/>
    </source>
</evidence>
<dbReference type="OrthoDB" id="1894652at2759"/>
<reference evidence="10" key="1">
    <citation type="submission" date="2013-04" db="EMBL/GenBank/DDBJ databases">
        <authorList>
            <person name="Qu J."/>
            <person name="Murali S.C."/>
            <person name="Bandaranaike D."/>
            <person name="Bellair M."/>
            <person name="Blankenburg K."/>
            <person name="Chao H."/>
            <person name="Dinh H."/>
            <person name="Doddapaneni H."/>
            <person name="Downs B."/>
            <person name="Dugan-Rocha S."/>
            <person name="Elkadiri S."/>
            <person name="Gnanaolivu R.D."/>
            <person name="Hernandez B."/>
            <person name="Javaid M."/>
            <person name="Jayaseelan J.C."/>
            <person name="Lee S."/>
            <person name="Li M."/>
            <person name="Ming W."/>
            <person name="Munidasa M."/>
            <person name="Muniz J."/>
            <person name="Nguyen L."/>
            <person name="Ongeri F."/>
            <person name="Osuji N."/>
            <person name="Pu L.-L."/>
            <person name="Puazo M."/>
            <person name="Qu C."/>
            <person name="Quiroz J."/>
            <person name="Raj R."/>
            <person name="Weissenberger G."/>
            <person name="Xin Y."/>
            <person name="Zou X."/>
            <person name="Han Y."/>
            <person name="Richards S."/>
            <person name="Worley K."/>
            <person name="Muzny D."/>
            <person name="Gibbs R."/>
        </authorList>
    </citation>
    <scope>NUCLEOTIDE SEQUENCE</scope>
    <source>
        <strain evidence="10">Sampled in the wild</strain>
    </source>
</reference>
<evidence type="ECO:0000256" key="1">
    <source>
        <dbReference type="ARBA" id="ARBA00004115"/>
    </source>
</evidence>
<dbReference type="AlphaFoldDB" id="A0A8K0NX26"/>
<keyword evidence="5" id="KW-0732">Signal</keyword>
<evidence type="ECO:0000313" key="10">
    <source>
        <dbReference type="EMBL" id="KAG8224808.1"/>
    </source>
</evidence>
<comment type="caution">
    <text evidence="10">The sequence shown here is derived from an EMBL/GenBank/DDBJ whole genome shotgun (WGS) entry which is preliminary data.</text>
</comment>
<dbReference type="CDD" id="cd22209">
    <property type="entry name" value="EMC10"/>
    <property type="match status" value="1"/>
</dbReference>
<evidence type="ECO:0000256" key="6">
    <source>
        <dbReference type="ARBA" id="ARBA00022824"/>
    </source>
</evidence>
<feature type="transmembrane region" description="Helical" evidence="9">
    <location>
        <begin position="202"/>
        <end position="219"/>
    </location>
</feature>